<feature type="compositionally biased region" description="Basic and acidic residues" evidence="1">
    <location>
        <begin position="1"/>
        <end position="17"/>
    </location>
</feature>
<gene>
    <name evidence="2" type="ORF">G7Y82_19165</name>
</gene>
<accession>A0A969WFM8</accession>
<evidence type="ECO:0000313" key="2">
    <source>
        <dbReference type="EMBL" id="NKF24436.1"/>
    </source>
</evidence>
<dbReference type="EMBL" id="JAAVXB010000015">
    <property type="protein sequence ID" value="NKF24436.1"/>
    <property type="molecule type" value="Genomic_DNA"/>
</dbReference>
<feature type="region of interest" description="Disordered" evidence="1">
    <location>
        <begin position="1"/>
        <end position="28"/>
    </location>
</feature>
<protein>
    <submittedName>
        <fullName evidence="2">Uncharacterized protein</fullName>
    </submittedName>
</protein>
<proteinExistence type="predicted"/>
<evidence type="ECO:0000256" key="1">
    <source>
        <dbReference type="SAM" id="MobiDB-lite"/>
    </source>
</evidence>
<dbReference type="RefSeq" id="WP_168149743.1">
    <property type="nucleotide sequence ID" value="NZ_JAAVXB010000015.1"/>
</dbReference>
<comment type="caution">
    <text evidence="2">The sequence shown here is derived from an EMBL/GenBank/DDBJ whole genome shotgun (WGS) entry which is preliminary data.</text>
</comment>
<evidence type="ECO:0000313" key="3">
    <source>
        <dbReference type="Proteomes" id="UP000653472"/>
    </source>
</evidence>
<keyword evidence="3" id="KW-1185">Reference proteome</keyword>
<organism evidence="2 3">
    <name type="scientific">Solimonas marina</name>
    <dbReference type="NCBI Taxonomy" id="2714601"/>
    <lineage>
        <taxon>Bacteria</taxon>
        <taxon>Pseudomonadati</taxon>
        <taxon>Pseudomonadota</taxon>
        <taxon>Gammaproteobacteria</taxon>
        <taxon>Nevskiales</taxon>
        <taxon>Nevskiaceae</taxon>
        <taxon>Solimonas</taxon>
    </lineage>
</organism>
<name>A0A969WFM8_9GAMM</name>
<sequence>MIRKAKEGTEAKPEATPRRKRRRRRNEPLDVQLTVRFNFGAEPDDHVTVIDNRSVPMVGGLLANRDRIMRGFVTLLMRTAMMQPRVARELFPLLMLPARRRAAAKRS</sequence>
<reference evidence="2" key="1">
    <citation type="submission" date="2020-03" db="EMBL/GenBank/DDBJ databases">
        <title>Solimonas marina sp. nov., isolated from deep seawater of the Pacific Ocean.</title>
        <authorList>
            <person name="Liu X."/>
            <person name="Lai Q."/>
            <person name="Sun F."/>
            <person name="Gai Y."/>
            <person name="Li G."/>
            <person name="Shao Z."/>
        </authorList>
    </citation>
    <scope>NUCLEOTIDE SEQUENCE</scope>
    <source>
        <strain evidence="2">C16B3</strain>
    </source>
</reference>
<dbReference type="AlphaFoldDB" id="A0A969WFM8"/>
<dbReference type="Proteomes" id="UP000653472">
    <property type="component" value="Unassembled WGS sequence"/>
</dbReference>